<sequence>MQGKKRSKLGHLRAFLMWQAGIFCQKHRRKADCQQPLVIWNTKNYNPHQICQMFVASKIQLKKIKETLSNIRCKNSALWALFLLIYV</sequence>
<dbReference type="HOGENOM" id="CLU_2480120_0_0_4"/>
<name>F2B9V2_9NEIS</name>
<accession>F2B9V2</accession>
<comment type="caution">
    <text evidence="1">The sequence shown here is derived from an EMBL/GenBank/DDBJ whole genome shotgun (WGS) entry which is preliminary data.</text>
</comment>
<reference evidence="1 2" key="1">
    <citation type="submission" date="2011-02" db="EMBL/GenBank/DDBJ databases">
        <authorList>
            <person name="Muzny D."/>
            <person name="Qin X."/>
            <person name="Deng J."/>
            <person name="Jiang H."/>
            <person name="Liu Y."/>
            <person name="Qu J."/>
            <person name="Song X.-Z."/>
            <person name="Zhang L."/>
            <person name="Thornton R."/>
            <person name="Coyle M."/>
            <person name="Francisco L."/>
            <person name="Jackson L."/>
            <person name="Javaid M."/>
            <person name="Korchina V."/>
            <person name="Kovar C."/>
            <person name="Mata R."/>
            <person name="Mathew T."/>
            <person name="Ngo R."/>
            <person name="Nguyen L."/>
            <person name="Nguyen N."/>
            <person name="Okwuonu G."/>
            <person name="Ongeri F."/>
            <person name="Pham C."/>
            <person name="Simmons D."/>
            <person name="Wilczek-Boney K."/>
            <person name="Hale W."/>
            <person name="Jakkamsetti A."/>
            <person name="Pham P."/>
            <person name="Ruth R."/>
            <person name="San Lucas F."/>
            <person name="Warren J."/>
            <person name="Zhang J."/>
            <person name="Zhao Z."/>
            <person name="Zhou C."/>
            <person name="Zhu D."/>
            <person name="Lee S."/>
            <person name="Bess C."/>
            <person name="Blankenburg K."/>
            <person name="Forbes L."/>
            <person name="Fu Q."/>
            <person name="Gubbala S."/>
            <person name="Hirani K."/>
            <person name="Jayaseelan J.C."/>
            <person name="Lara F."/>
            <person name="Munidasa M."/>
            <person name="Palculict T."/>
            <person name="Patil S."/>
            <person name="Pu L.-L."/>
            <person name="Saada N."/>
            <person name="Tang L."/>
            <person name="Weissenberger G."/>
            <person name="Zhu Y."/>
            <person name="Hemphill L."/>
            <person name="Shang Y."/>
            <person name="Youmans B."/>
            <person name="Ayvaz T."/>
            <person name="Ross M."/>
            <person name="Santibanez J."/>
            <person name="Aqrawi P."/>
            <person name="Gross S."/>
            <person name="Joshi V."/>
            <person name="Fowler G."/>
            <person name="Nazareth L."/>
            <person name="Reid J."/>
            <person name="Worley K."/>
            <person name="Petrosino J."/>
            <person name="Highlander S."/>
            <person name="Gibbs R."/>
        </authorList>
    </citation>
    <scope>NUCLEOTIDE SEQUENCE [LARGE SCALE GENOMIC DNA]</scope>
    <source>
        <strain evidence="1 2">ATCC BAA-1200</strain>
    </source>
</reference>
<evidence type="ECO:0000313" key="2">
    <source>
        <dbReference type="Proteomes" id="UP000004105"/>
    </source>
</evidence>
<gene>
    <name evidence="1" type="ORF">HMPREF9123_0506</name>
</gene>
<dbReference type="AlphaFoldDB" id="F2B9V2"/>
<dbReference type="Proteomes" id="UP000004105">
    <property type="component" value="Unassembled WGS sequence"/>
</dbReference>
<organism evidence="1 2">
    <name type="scientific">Neisseria bacilliformis ATCC BAA-1200</name>
    <dbReference type="NCBI Taxonomy" id="888742"/>
    <lineage>
        <taxon>Bacteria</taxon>
        <taxon>Pseudomonadati</taxon>
        <taxon>Pseudomonadota</taxon>
        <taxon>Betaproteobacteria</taxon>
        <taxon>Neisseriales</taxon>
        <taxon>Neisseriaceae</taxon>
        <taxon>Neisseria</taxon>
    </lineage>
</organism>
<proteinExistence type="predicted"/>
<keyword evidence="2" id="KW-1185">Reference proteome</keyword>
<dbReference type="EMBL" id="AFAY01000007">
    <property type="protein sequence ID" value="EGF11869.1"/>
    <property type="molecule type" value="Genomic_DNA"/>
</dbReference>
<evidence type="ECO:0000313" key="1">
    <source>
        <dbReference type="EMBL" id="EGF11869.1"/>
    </source>
</evidence>
<protein>
    <submittedName>
        <fullName evidence="1">Uncharacterized protein</fullName>
    </submittedName>
</protein>